<dbReference type="InterPro" id="IPR008962">
    <property type="entry name" value="PapD-like_sf"/>
</dbReference>
<feature type="transmembrane region" description="Helical" evidence="2">
    <location>
        <begin position="190"/>
        <end position="209"/>
    </location>
</feature>
<evidence type="ECO:0000259" key="3">
    <source>
        <dbReference type="Pfam" id="PF00635"/>
    </source>
</evidence>
<dbReference type="AlphaFoldDB" id="A0AAV7Y3K6"/>
<evidence type="ECO:0000313" key="4">
    <source>
        <dbReference type="EMBL" id="KAJ3423591.1"/>
    </source>
</evidence>
<keyword evidence="2" id="KW-0472">Membrane</keyword>
<organism evidence="4 6">
    <name type="scientific">Anaeramoeba flamelloides</name>
    <dbReference type="NCBI Taxonomy" id="1746091"/>
    <lineage>
        <taxon>Eukaryota</taxon>
        <taxon>Metamonada</taxon>
        <taxon>Anaeramoebidae</taxon>
        <taxon>Anaeramoeba</taxon>
    </lineage>
</organism>
<dbReference type="InterPro" id="IPR013783">
    <property type="entry name" value="Ig-like_fold"/>
</dbReference>
<dbReference type="Pfam" id="PF00635">
    <property type="entry name" value="Motile_Sperm"/>
    <property type="match status" value="1"/>
</dbReference>
<dbReference type="EMBL" id="JAOAOG010000269">
    <property type="protein sequence ID" value="KAJ6234657.1"/>
    <property type="molecule type" value="Genomic_DNA"/>
</dbReference>
<evidence type="ECO:0000313" key="5">
    <source>
        <dbReference type="EMBL" id="KAJ6234657.1"/>
    </source>
</evidence>
<reference evidence="4" key="2">
    <citation type="submission" date="2022-08" db="EMBL/GenBank/DDBJ databases">
        <title>Novel sulphate-reducing endosymbionts in the free-living metamonad Anaeramoeba.</title>
        <authorList>
            <person name="Jerlstrom-Hultqvist J."/>
            <person name="Cepicka I."/>
            <person name="Gallot-Lavallee L."/>
            <person name="Salas-Leiva D."/>
            <person name="Curtis B.A."/>
            <person name="Zahonova K."/>
            <person name="Pipaliya S."/>
            <person name="Dacks J."/>
            <person name="Roger A.J."/>
        </authorList>
    </citation>
    <scope>NUCLEOTIDE SEQUENCE</scope>
    <source>
        <strain evidence="4">Busselton2</strain>
    </source>
</reference>
<dbReference type="InterPro" id="IPR000535">
    <property type="entry name" value="MSP_dom"/>
</dbReference>
<evidence type="ECO:0000256" key="1">
    <source>
        <dbReference type="SAM" id="MobiDB-lite"/>
    </source>
</evidence>
<feature type="compositionally biased region" description="Basic and acidic residues" evidence="1">
    <location>
        <begin position="122"/>
        <end position="133"/>
    </location>
</feature>
<dbReference type="SUPFAM" id="SSF49354">
    <property type="entry name" value="PapD-like"/>
    <property type="match status" value="1"/>
</dbReference>
<dbReference type="Proteomes" id="UP001146793">
    <property type="component" value="Unassembled WGS sequence"/>
</dbReference>
<comment type="caution">
    <text evidence="4">The sequence shown here is derived from an EMBL/GenBank/DDBJ whole genome shotgun (WGS) entry which is preliminary data.</text>
</comment>
<evidence type="ECO:0000256" key="2">
    <source>
        <dbReference type="SAM" id="Phobius"/>
    </source>
</evidence>
<evidence type="ECO:0000313" key="7">
    <source>
        <dbReference type="Proteomes" id="UP001150062"/>
    </source>
</evidence>
<feature type="region of interest" description="Disordered" evidence="1">
    <location>
        <begin position="110"/>
        <end position="143"/>
    </location>
</feature>
<feature type="domain" description="MSP" evidence="3">
    <location>
        <begin position="11"/>
        <end position="87"/>
    </location>
</feature>
<keyword evidence="2" id="KW-0812">Transmembrane</keyword>
<proteinExistence type="predicted"/>
<evidence type="ECO:0000313" key="6">
    <source>
        <dbReference type="Proteomes" id="UP001146793"/>
    </source>
</evidence>
<dbReference type="EMBL" id="JANTQA010000076">
    <property type="protein sequence ID" value="KAJ3423591.1"/>
    <property type="molecule type" value="Genomic_DNA"/>
</dbReference>
<dbReference type="Proteomes" id="UP001150062">
    <property type="component" value="Unassembled WGS sequence"/>
</dbReference>
<name>A0AAV7Y3K6_9EUKA</name>
<reference evidence="5" key="1">
    <citation type="submission" date="2022-08" db="EMBL/GenBank/DDBJ databases">
        <title>Novel sulfate-reducing endosymbionts in the free-living metamonad Anaeramoeba.</title>
        <authorList>
            <person name="Jerlstrom-Hultqvist J."/>
            <person name="Cepicka I."/>
            <person name="Gallot-Lavallee L."/>
            <person name="Salas-Leiva D."/>
            <person name="Curtis B.A."/>
            <person name="Zahonova K."/>
            <person name="Pipaliya S."/>
            <person name="Dacks J."/>
            <person name="Roger A.J."/>
        </authorList>
    </citation>
    <scope>NUCLEOTIDE SEQUENCE</scope>
    <source>
        <strain evidence="5">Schooner1</strain>
    </source>
</reference>
<keyword evidence="7" id="KW-1185">Reference proteome</keyword>
<gene>
    <name evidence="4" type="ORF">M0812_30124</name>
    <name evidence="5" type="ORF">M0813_29250</name>
</gene>
<protein>
    <submittedName>
        <fullName evidence="4">Motile sperm domain-containing protein</fullName>
    </submittedName>
</protein>
<feature type="transmembrane region" description="Helical" evidence="2">
    <location>
        <begin position="167"/>
        <end position="184"/>
    </location>
</feature>
<keyword evidence="2" id="KW-1133">Transmembrane helix</keyword>
<sequence>MCAVYVFPEKIELDKNKKEAELVIHNSYDYATKFVIKCSRTSAYRISCSKGIVQPKLQAKIKISLRSVLPKPFPTSGFMMDRFKFEFKDENNKLVHSSVIVSKACYETDDNKKPISSNDAKNTNDEDKEENTKQKGKQSSKSKNKSILKRLLLFQKEFKSLTQKNQIVAALPIIVALILIFLLLRTKEEHTITAFIIGLSAMYFQLLFWEKLK</sequence>
<dbReference type="Gene3D" id="2.60.40.10">
    <property type="entry name" value="Immunoglobulins"/>
    <property type="match status" value="1"/>
</dbReference>
<accession>A0AAV7Y3K6</accession>
<feature type="compositionally biased region" description="Basic residues" evidence="1">
    <location>
        <begin position="134"/>
        <end position="143"/>
    </location>
</feature>